<evidence type="ECO:0000256" key="7">
    <source>
        <dbReference type="ARBA" id="ARBA00022756"/>
    </source>
</evidence>
<dbReference type="RefSeq" id="WP_085446664.1">
    <property type="nucleotide sequence ID" value="NZ_LVJN01000021.1"/>
</dbReference>
<dbReference type="GO" id="GO:0009102">
    <property type="term" value="P:biotin biosynthetic process"/>
    <property type="evidence" value="ECO:0007669"/>
    <property type="project" value="UniProtKB-KW"/>
</dbReference>
<keyword evidence="8 12" id="KW-0663">Pyridoxal phosphate</keyword>
<name>A0A1Y2K076_9PROT</name>
<comment type="similarity">
    <text evidence="3">Belongs to the class-II pyridoxal-phosphate-dependent aminotransferase family. BioF subfamily.</text>
</comment>
<dbReference type="Pfam" id="PF00155">
    <property type="entry name" value="Aminotran_1_2"/>
    <property type="match status" value="1"/>
</dbReference>
<evidence type="ECO:0000313" key="14">
    <source>
        <dbReference type="EMBL" id="OSM00204.1"/>
    </source>
</evidence>
<evidence type="ECO:0000256" key="10">
    <source>
        <dbReference type="ARBA" id="ARBA00033381"/>
    </source>
</evidence>
<comment type="caution">
    <text evidence="14">The sequence shown here is derived from an EMBL/GenBank/DDBJ whole genome shotgun (WGS) entry which is preliminary data.</text>
</comment>
<dbReference type="EC" id="2.3.1.47" evidence="5"/>
<evidence type="ECO:0000256" key="4">
    <source>
        <dbReference type="ARBA" id="ARBA00011738"/>
    </source>
</evidence>
<organism evidence="14 15">
    <name type="scientific">Magnetofaba australis IT-1</name>
    <dbReference type="NCBI Taxonomy" id="1434232"/>
    <lineage>
        <taxon>Bacteria</taxon>
        <taxon>Pseudomonadati</taxon>
        <taxon>Pseudomonadota</taxon>
        <taxon>Magnetococcia</taxon>
        <taxon>Magnetococcales</taxon>
        <taxon>Magnetococcaceae</taxon>
        <taxon>Magnetofaba</taxon>
    </lineage>
</organism>
<comment type="pathway">
    <text evidence="2">Cofactor biosynthesis; biotin biosynthesis.</text>
</comment>
<reference evidence="14 15" key="1">
    <citation type="journal article" date="2016" name="BMC Genomics">
        <title>Combined genomic and structural analyses of a cultured magnetotactic bacterium reveals its niche adaptation to a dynamic environment.</title>
        <authorList>
            <person name="Araujo A.C."/>
            <person name="Morillo V."/>
            <person name="Cypriano J."/>
            <person name="Teixeira L.C."/>
            <person name="Leao P."/>
            <person name="Lyra S."/>
            <person name="Almeida L.G."/>
            <person name="Bazylinski D.A."/>
            <person name="Vasconcellos A.T."/>
            <person name="Abreu F."/>
            <person name="Lins U."/>
        </authorList>
    </citation>
    <scope>NUCLEOTIDE SEQUENCE [LARGE SCALE GENOMIC DNA]</scope>
    <source>
        <strain evidence="14 15">IT-1</strain>
    </source>
</reference>
<evidence type="ECO:0000256" key="2">
    <source>
        <dbReference type="ARBA" id="ARBA00004746"/>
    </source>
</evidence>
<proteinExistence type="inferred from homology"/>
<dbReference type="InterPro" id="IPR015424">
    <property type="entry name" value="PyrdxlP-dep_Trfase"/>
</dbReference>
<keyword evidence="6" id="KW-0808">Transferase</keyword>
<evidence type="ECO:0000256" key="9">
    <source>
        <dbReference type="ARBA" id="ARBA00032610"/>
    </source>
</evidence>
<evidence type="ECO:0000256" key="5">
    <source>
        <dbReference type="ARBA" id="ARBA00013187"/>
    </source>
</evidence>
<dbReference type="InterPro" id="IPR015421">
    <property type="entry name" value="PyrdxlP-dep_Trfase_major"/>
</dbReference>
<dbReference type="SUPFAM" id="SSF53383">
    <property type="entry name" value="PLP-dependent transferases"/>
    <property type="match status" value="1"/>
</dbReference>
<keyword evidence="15" id="KW-1185">Reference proteome</keyword>
<protein>
    <recommendedName>
        <fullName evidence="5">8-amino-7-oxononanoate synthase</fullName>
        <ecNumber evidence="5">2.3.1.47</ecNumber>
    </recommendedName>
    <alternativeName>
        <fullName evidence="9">7-keto-8-amino-pelargonic acid synthase</fullName>
    </alternativeName>
    <alternativeName>
        <fullName evidence="10">8-amino-7-ketopelargonate synthase</fullName>
    </alternativeName>
</protein>
<accession>A0A1Y2K076</accession>
<dbReference type="Gene3D" id="3.90.1150.10">
    <property type="entry name" value="Aspartate Aminotransferase, domain 1"/>
    <property type="match status" value="1"/>
</dbReference>
<dbReference type="OrthoDB" id="9807157at2"/>
<comment type="catalytic activity">
    <reaction evidence="11">
        <text>6-carboxyhexanoyl-[ACP] + L-alanine + H(+) = (8S)-8-amino-7-oxononanoate + holo-[ACP] + CO2</text>
        <dbReference type="Rhea" id="RHEA:42288"/>
        <dbReference type="Rhea" id="RHEA-COMP:9685"/>
        <dbReference type="Rhea" id="RHEA-COMP:9955"/>
        <dbReference type="ChEBI" id="CHEBI:15378"/>
        <dbReference type="ChEBI" id="CHEBI:16526"/>
        <dbReference type="ChEBI" id="CHEBI:57972"/>
        <dbReference type="ChEBI" id="CHEBI:64479"/>
        <dbReference type="ChEBI" id="CHEBI:78846"/>
        <dbReference type="ChEBI" id="CHEBI:149468"/>
        <dbReference type="EC" id="2.3.1.47"/>
    </reaction>
</comment>
<dbReference type="PANTHER" id="PTHR13693">
    <property type="entry name" value="CLASS II AMINOTRANSFERASE/8-AMINO-7-OXONONANOATE SYNTHASE"/>
    <property type="match status" value="1"/>
</dbReference>
<dbReference type="Gene3D" id="3.40.640.10">
    <property type="entry name" value="Type I PLP-dependent aspartate aminotransferase-like (Major domain)"/>
    <property type="match status" value="1"/>
</dbReference>
<evidence type="ECO:0000256" key="12">
    <source>
        <dbReference type="RuleBase" id="RU003693"/>
    </source>
</evidence>
<dbReference type="PANTHER" id="PTHR13693:SF100">
    <property type="entry name" value="8-AMINO-7-OXONONANOATE SYNTHASE"/>
    <property type="match status" value="1"/>
</dbReference>
<dbReference type="GO" id="GO:0030170">
    <property type="term" value="F:pyridoxal phosphate binding"/>
    <property type="evidence" value="ECO:0007669"/>
    <property type="project" value="InterPro"/>
</dbReference>
<evidence type="ECO:0000256" key="8">
    <source>
        <dbReference type="ARBA" id="ARBA00022898"/>
    </source>
</evidence>
<evidence type="ECO:0000256" key="1">
    <source>
        <dbReference type="ARBA" id="ARBA00001933"/>
    </source>
</evidence>
<dbReference type="AlphaFoldDB" id="A0A1Y2K076"/>
<dbReference type="InterPro" id="IPR050087">
    <property type="entry name" value="AON_synthase_class-II"/>
</dbReference>
<dbReference type="EMBL" id="LVJN01000021">
    <property type="protein sequence ID" value="OSM00204.1"/>
    <property type="molecule type" value="Genomic_DNA"/>
</dbReference>
<dbReference type="Proteomes" id="UP000194003">
    <property type="component" value="Unassembled WGS sequence"/>
</dbReference>
<dbReference type="STRING" id="1434232.MAIT1_00666"/>
<keyword evidence="7" id="KW-0093">Biotin biosynthesis</keyword>
<comment type="cofactor">
    <cofactor evidence="1 12">
        <name>pyridoxal 5'-phosphate</name>
        <dbReference type="ChEBI" id="CHEBI:597326"/>
    </cofactor>
</comment>
<dbReference type="InterPro" id="IPR001917">
    <property type="entry name" value="Aminotrans_II_pyridoxalP_BS"/>
</dbReference>
<dbReference type="InterPro" id="IPR015422">
    <property type="entry name" value="PyrdxlP-dep_Trfase_small"/>
</dbReference>
<gene>
    <name evidence="14" type="ORF">MAIT1_00666</name>
</gene>
<evidence type="ECO:0000256" key="3">
    <source>
        <dbReference type="ARBA" id="ARBA00010008"/>
    </source>
</evidence>
<comment type="subunit">
    <text evidence="4">Homodimer.</text>
</comment>
<sequence length="396" mass="41792">MSVAAIHATYSDYCQQREQRGQLRRLTPYTPLPNGRVRDADGRELINFSSNNYLGLAHHPLLIQRAAEWTQQYGAGATAARLVCGDLPPMAAIEAKLARGKRSEAALLLGAGYLANAALLPALLDKRVLGAEPLVFCDRLNHASMHQGCVTAGVRQIRYRHNDLDHLRALLEKHADSDAAKFILSESVFSMDGDRADMAGLIAIKEQYGAFLYIDEAHATGVLGPDGFGLSAQWPGRVDLAMGTFSKGLGGFGAYAACSAALRAYLINAAGGFIYATAPPPAVLGAMDAALDLLPQLADQRQRLQAGSDGLRAQFTAAGLDVGASTTPIIPVIVGGEAQALALAEALKQAGMLGVAIRPPTVPKGASRVRLTLSAAHDDADWAKLGEILPRLASAI</sequence>
<evidence type="ECO:0000313" key="15">
    <source>
        <dbReference type="Proteomes" id="UP000194003"/>
    </source>
</evidence>
<evidence type="ECO:0000256" key="6">
    <source>
        <dbReference type="ARBA" id="ARBA00022679"/>
    </source>
</evidence>
<dbReference type="InterPro" id="IPR004839">
    <property type="entry name" value="Aminotransferase_I/II_large"/>
</dbReference>
<dbReference type="PROSITE" id="PS00599">
    <property type="entry name" value="AA_TRANSFER_CLASS_2"/>
    <property type="match status" value="1"/>
</dbReference>
<evidence type="ECO:0000256" key="11">
    <source>
        <dbReference type="ARBA" id="ARBA00047715"/>
    </source>
</evidence>
<evidence type="ECO:0000259" key="13">
    <source>
        <dbReference type="Pfam" id="PF00155"/>
    </source>
</evidence>
<dbReference type="GO" id="GO:0008710">
    <property type="term" value="F:8-amino-7-oxononanoate synthase activity"/>
    <property type="evidence" value="ECO:0007669"/>
    <property type="project" value="UniProtKB-EC"/>
</dbReference>
<feature type="domain" description="Aminotransferase class I/classII large" evidence="13">
    <location>
        <begin position="44"/>
        <end position="385"/>
    </location>
</feature>